<proteinExistence type="predicted"/>
<evidence type="ECO:0000313" key="2">
    <source>
        <dbReference type="Proteomes" id="UP001501578"/>
    </source>
</evidence>
<keyword evidence="2" id="KW-1185">Reference proteome</keyword>
<protein>
    <submittedName>
        <fullName evidence="1">Uncharacterized protein</fullName>
    </submittedName>
</protein>
<dbReference type="RefSeq" id="WP_343948875.1">
    <property type="nucleotide sequence ID" value="NZ_BAAAHQ010000004.1"/>
</dbReference>
<comment type="caution">
    <text evidence="1">The sequence shown here is derived from an EMBL/GenBank/DDBJ whole genome shotgun (WGS) entry which is preliminary data.</text>
</comment>
<sequence>MPAFDGAARVLVVDYAERWDTADLLTLLRDSRLPGRLPVRVLLLARPAGTWWQSLAGRMRRDLQLVPSSRELGPLEQEEGITRGGLFDAARDRFAELRQVPSPDAVLPPPAVERHEAYQLVLAVHMAAVLARACGQAPPADPVEVSAFLLARERDHWEAMHARRDNPVATSPDAMAQIVYTATVTGWLDYDVGTAAIERAAVASREHSGSCSKSTRCVTRPQSCRTDLSGWHRRTRARLACWSRCIPTGWGRTSSPCPPRA</sequence>
<accession>A0ABP3ZCN2</accession>
<evidence type="ECO:0000313" key="1">
    <source>
        <dbReference type="EMBL" id="GAA0917725.1"/>
    </source>
</evidence>
<dbReference type="Proteomes" id="UP001501578">
    <property type="component" value="Unassembled WGS sequence"/>
</dbReference>
<name>A0ABP3ZCN2_9ACTN</name>
<gene>
    <name evidence="1" type="ORF">GCM10009560_14050</name>
</gene>
<reference evidence="2" key="1">
    <citation type="journal article" date="2019" name="Int. J. Syst. Evol. Microbiol.">
        <title>The Global Catalogue of Microorganisms (GCM) 10K type strain sequencing project: providing services to taxonomists for standard genome sequencing and annotation.</title>
        <authorList>
            <consortium name="The Broad Institute Genomics Platform"/>
            <consortium name="The Broad Institute Genome Sequencing Center for Infectious Disease"/>
            <person name="Wu L."/>
            <person name="Ma J."/>
        </authorList>
    </citation>
    <scope>NUCLEOTIDE SEQUENCE [LARGE SCALE GENOMIC DNA]</scope>
    <source>
        <strain evidence="2">JCM 11136</strain>
    </source>
</reference>
<organism evidence="1 2">
    <name type="scientific">Nonomuraea longicatena</name>
    <dbReference type="NCBI Taxonomy" id="83682"/>
    <lineage>
        <taxon>Bacteria</taxon>
        <taxon>Bacillati</taxon>
        <taxon>Actinomycetota</taxon>
        <taxon>Actinomycetes</taxon>
        <taxon>Streptosporangiales</taxon>
        <taxon>Streptosporangiaceae</taxon>
        <taxon>Nonomuraea</taxon>
    </lineage>
</organism>
<dbReference type="EMBL" id="BAAAHQ010000004">
    <property type="protein sequence ID" value="GAA0917725.1"/>
    <property type="molecule type" value="Genomic_DNA"/>
</dbReference>